<gene>
    <name evidence="2" type="ORF">R1flu_022937</name>
</gene>
<dbReference type="Proteomes" id="UP001605036">
    <property type="component" value="Unassembled WGS sequence"/>
</dbReference>
<comment type="caution">
    <text evidence="2">The sequence shown here is derived from an EMBL/GenBank/DDBJ whole genome shotgun (WGS) entry which is preliminary data.</text>
</comment>
<feature type="region of interest" description="Disordered" evidence="1">
    <location>
        <begin position="69"/>
        <end position="115"/>
    </location>
</feature>
<reference evidence="2 3" key="1">
    <citation type="submission" date="2024-09" db="EMBL/GenBank/DDBJ databases">
        <title>Chromosome-scale assembly of Riccia fluitans.</title>
        <authorList>
            <person name="Paukszto L."/>
            <person name="Sawicki J."/>
            <person name="Karawczyk K."/>
            <person name="Piernik-Szablinska J."/>
            <person name="Szczecinska M."/>
            <person name="Mazdziarz M."/>
        </authorList>
    </citation>
    <scope>NUCLEOTIDE SEQUENCE [LARGE SCALE GENOMIC DNA]</scope>
    <source>
        <strain evidence="2">Rf_01</strain>
        <tissue evidence="2">Aerial parts of the thallus</tissue>
    </source>
</reference>
<sequence length="328" mass="36510">MNERKMTKSLGPLRRKLWSPLANKQTHLDKGRGESEFMKVLKDDPSQSDSLYSAKTFASHSRSQVSLVSTSPSVAGTTSGVSGSCGPRTPSLLSPLGKRAHPETEMLPKPQRSTRVRDPKRIVRFAEDVLQMSEDDLKHSPTVLSSKKPLFLDIPLPANLPDIEPWGLSNPSIQQTIIGTVCEVHPPSLNQGLPLTIKKFSLNRFQSLLLPSTYTSYPGRKGISELPMSIILQLVQEPKSCNDSISDRNSTNEEYLPGEWSEDVSSVPVSTIEIENCVLESQEQSTLQMPYNNQLLEFQEIWSSKMLQMAEVAACMMHSDFQFLPLVV</sequence>
<proteinExistence type="predicted"/>
<organism evidence="2 3">
    <name type="scientific">Riccia fluitans</name>
    <dbReference type="NCBI Taxonomy" id="41844"/>
    <lineage>
        <taxon>Eukaryota</taxon>
        <taxon>Viridiplantae</taxon>
        <taxon>Streptophyta</taxon>
        <taxon>Embryophyta</taxon>
        <taxon>Marchantiophyta</taxon>
        <taxon>Marchantiopsida</taxon>
        <taxon>Marchantiidae</taxon>
        <taxon>Marchantiales</taxon>
        <taxon>Ricciaceae</taxon>
        <taxon>Riccia</taxon>
    </lineage>
</organism>
<accession>A0ABD1XR46</accession>
<name>A0ABD1XR46_9MARC</name>
<dbReference type="EMBL" id="JBHFFA010000007">
    <property type="protein sequence ID" value="KAL2611245.1"/>
    <property type="molecule type" value="Genomic_DNA"/>
</dbReference>
<evidence type="ECO:0000313" key="2">
    <source>
        <dbReference type="EMBL" id="KAL2611245.1"/>
    </source>
</evidence>
<evidence type="ECO:0000313" key="3">
    <source>
        <dbReference type="Proteomes" id="UP001605036"/>
    </source>
</evidence>
<dbReference type="AlphaFoldDB" id="A0ABD1XR46"/>
<feature type="compositionally biased region" description="Low complexity" evidence="1">
    <location>
        <begin position="69"/>
        <end position="84"/>
    </location>
</feature>
<evidence type="ECO:0000256" key="1">
    <source>
        <dbReference type="SAM" id="MobiDB-lite"/>
    </source>
</evidence>
<keyword evidence="3" id="KW-1185">Reference proteome</keyword>
<feature type="region of interest" description="Disordered" evidence="1">
    <location>
        <begin position="1"/>
        <end position="34"/>
    </location>
</feature>
<protein>
    <submittedName>
        <fullName evidence="2">Uncharacterized protein</fullName>
    </submittedName>
</protein>